<feature type="domain" description="VOC" evidence="2">
    <location>
        <begin position="1"/>
        <end position="121"/>
    </location>
</feature>
<dbReference type="OrthoDB" id="10249419at2759"/>
<name>W2S6M7_CYPE1</name>
<sequence length="629" mass="65811">MPSSITLTVSHLPTSTSFFLSALQPLNYGYRGRAEQTVGFGPVDSPAPADFWITQETLGVPAGAAHVAFPATNRQAVQDFFHAALKAGATIYGEPCVRDAAGYYSAAVIDFDGNSIEAVYRPGLGEEDKENCAVSTVSKRSSSKAPSTVSRALSSASKARSVVPSTVSKPRSVVHSTASKARSHATSAAPEPEPEPKPAAPEGDALAVLLNQARSTADVARKLVEQVRPHLPATSSEPAPSTNKGVIHNPDAFAKPGDGSNAVLGTLLGVAAGAALTYALKSHSESRKGSHSNSDEGHDHGHDRDGRPSVAGRSSSEPWSRHPHYAQPTTVYRALDAAPSHHHINMFDNDYASTIKPRRRNSVDSGIGISPPSSTSRSGAKSKSMKLLNAPPTSYKAPTVITQAPTSHSRSRSKTRGGDTDSAAGRSSSRRSRSESRSRYSSSSHRHSKHGNGTSESGGSGHDYETVLHVQTQRAYGPVPASQKWGEHKHLPLPNESVSTTKTKSHAANRSTTSSSTPKEEKKRSSSRGAGSAATTAKPPTAAGYPLPPSRAATWAAGGPRSSSNSKAESFVSALSGGGRGGGGRGEDEGAAKTVVGKMRDVARLKVREAEVRPEDSVSQVSSVRSGRR</sequence>
<feature type="region of interest" description="Disordered" evidence="1">
    <location>
        <begin position="610"/>
        <end position="629"/>
    </location>
</feature>
<dbReference type="Gene3D" id="3.10.180.10">
    <property type="entry name" value="2,3-Dihydroxybiphenyl 1,2-Dioxygenase, domain 1"/>
    <property type="match status" value="1"/>
</dbReference>
<protein>
    <recommendedName>
        <fullName evidence="2">VOC domain-containing protein</fullName>
    </recommendedName>
</protein>
<dbReference type="GeneID" id="19977856"/>
<feature type="compositionally biased region" description="Basic and acidic residues" evidence="1">
    <location>
        <begin position="283"/>
        <end position="307"/>
    </location>
</feature>
<evidence type="ECO:0000259" key="2">
    <source>
        <dbReference type="PROSITE" id="PS51819"/>
    </source>
</evidence>
<dbReference type="EMBL" id="KB822715">
    <property type="protein sequence ID" value="ETN44337.1"/>
    <property type="molecule type" value="Genomic_DNA"/>
</dbReference>
<feature type="compositionally biased region" description="Low complexity" evidence="1">
    <location>
        <begin position="527"/>
        <end position="545"/>
    </location>
</feature>
<accession>W2S6M7</accession>
<feature type="compositionally biased region" description="Polar residues" evidence="1">
    <location>
        <begin position="233"/>
        <end position="244"/>
    </location>
</feature>
<feature type="region of interest" description="Disordered" evidence="1">
    <location>
        <begin position="136"/>
        <end position="201"/>
    </location>
</feature>
<gene>
    <name evidence="3" type="ORF">HMPREF1541_10517</name>
</gene>
<dbReference type="HOGENOM" id="CLU_409928_0_0_1"/>
<evidence type="ECO:0000256" key="1">
    <source>
        <dbReference type="SAM" id="MobiDB-lite"/>
    </source>
</evidence>
<dbReference type="PANTHER" id="PTHR35006">
    <property type="entry name" value="GLYOXALASE FAMILY PROTEIN (AFU_ORTHOLOGUE AFUA_5G14830)"/>
    <property type="match status" value="1"/>
</dbReference>
<feature type="region of interest" description="Disordered" evidence="1">
    <location>
        <begin position="229"/>
        <end position="253"/>
    </location>
</feature>
<feature type="compositionally biased region" description="Low complexity" evidence="1">
    <location>
        <begin position="617"/>
        <end position="629"/>
    </location>
</feature>
<organism evidence="3 4">
    <name type="scientific">Cyphellophora europaea (strain CBS 101466)</name>
    <name type="common">Phialophora europaea</name>
    <dbReference type="NCBI Taxonomy" id="1220924"/>
    <lineage>
        <taxon>Eukaryota</taxon>
        <taxon>Fungi</taxon>
        <taxon>Dikarya</taxon>
        <taxon>Ascomycota</taxon>
        <taxon>Pezizomycotina</taxon>
        <taxon>Eurotiomycetes</taxon>
        <taxon>Chaetothyriomycetidae</taxon>
        <taxon>Chaetothyriales</taxon>
        <taxon>Cyphellophoraceae</taxon>
        <taxon>Cyphellophora</taxon>
    </lineage>
</organism>
<dbReference type="InterPro" id="IPR037523">
    <property type="entry name" value="VOC_core"/>
</dbReference>
<dbReference type="STRING" id="1220924.W2S6M7"/>
<dbReference type="VEuPathDB" id="FungiDB:HMPREF1541_10517"/>
<dbReference type="Proteomes" id="UP000030752">
    <property type="component" value="Unassembled WGS sequence"/>
</dbReference>
<feature type="compositionally biased region" description="Polar residues" evidence="1">
    <location>
        <begin position="496"/>
        <end position="509"/>
    </location>
</feature>
<feature type="region of interest" description="Disordered" evidence="1">
    <location>
        <begin position="283"/>
        <end position="324"/>
    </location>
</feature>
<dbReference type="RefSeq" id="XP_008713410.1">
    <property type="nucleotide sequence ID" value="XM_008715188.1"/>
</dbReference>
<evidence type="ECO:0000313" key="4">
    <source>
        <dbReference type="Proteomes" id="UP000030752"/>
    </source>
</evidence>
<dbReference type="PANTHER" id="PTHR35006:SF3">
    <property type="entry name" value="GLYOXALASE FAMILY PROTEIN (AFU_ORTHOLOGUE AFUA_3G06020)"/>
    <property type="match status" value="1"/>
</dbReference>
<dbReference type="InterPro" id="IPR029068">
    <property type="entry name" value="Glyas_Bleomycin-R_OHBP_Dase"/>
</dbReference>
<proteinExistence type="predicted"/>
<feature type="compositionally biased region" description="Polar residues" evidence="1">
    <location>
        <begin position="164"/>
        <end position="186"/>
    </location>
</feature>
<keyword evidence="4" id="KW-1185">Reference proteome</keyword>
<dbReference type="PROSITE" id="PS51819">
    <property type="entry name" value="VOC"/>
    <property type="match status" value="1"/>
</dbReference>
<dbReference type="eggNOG" id="ENOG502S8NQ">
    <property type="taxonomic scope" value="Eukaryota"/>
</dbReference>
<feature type="region of interest" description="Disordered" evidence="1">
    <location>
        <begin position="359"/>
        <end position="593"/>
    </location>
</feature>
<evidence type="ECO:0000313" key="3">
    <source>
        <dbReference type="EMBL" id="ETN44337.1"/>
    </source>
</evidence>
<dbReference type="InParanoid" id="W2S6M7"/>
<feature type="compositionally biased region" description="Low complexity" evidence="1">
    <location>
        <begin position="149"/>
        <end position="163"/>
    </location>
</feature>
<feature type="compositionally biased region" description="Low complexity" evidence="1">
    <location>
        <begin position="363"/>
        <end position="382"/>
    </location>
</feature>
<dbReference type="CDD" id="cd07262">
    <property type="entry name" value="VOC_like"/>
    <property type="match status" value="1"/>
</dbReference>
<reference evidence="3 4" key="1">
    <citation type="submission" date="2013-03" db="EMBL/GenBank/DDBJ databases">
        <title>The Genome Sequence of Phialophora europaea CBS 101466.</title>
        <authorList>
            <consortium name="The Broad Institute Genomics Platform"/>
            <person name="Cuomo C."/>
            <person name="de Hoog S."/>
            <person name="Gorbushina A."/>
            <person name="Walker B."/>
            <person name="Young S.K."/>
            <person name="Zeng Q."/>
            <person name="Gargeya S."/>
            <person name="Fitzgerald M."/>
            <person name="Haas B."/>
            <person name="Abouelleil A."/>
            <person name="Allen A.W."/>
            <person name="Alvarado L."/>
            <person name="Arachchi H.M."/>
            <person name="Berlin A.M."/>
            <person name="Chapman S.B."/>
            <person name="Gainer-Dewar J."/>
            <person name="Goldberg J."/>
            <person name="Griggs A."/>
            <person name="Gujja S."/>
            <person name="Hansen M."/>
            <person name="Howarth C."/>
            <person name="Imamovic A."/>
            <person name="Ireland A."/>
            <person name="Larimer J."/>
            <person name="McCowan C."/>
            <person name="Murphy C."/>
            <person name="Pearson M."/>
            <person name="Poon T.W."/>
            <person name="Priest M."/>
            <person name="Roberts A."/>
            <person name="Saif S."/>
            <person name="Shea T."/>
            <person name="Sisk P."/>
            <person name="Sykes S."/>
            <person name="Wortman J."/>
            <person name="Nusbaum C."/>
            <person name="Birren B."/>
        </authorList>
    </citation>
    <scope>NUCLEOTIDE SEQUENCE [LARGE SCALE GENOMIC DNA]</scope>
    <source>
        <strain evidence="3 4">CBS 101466</strain>
    </source>
</reference>
<dbReference type="AlphaFoldDB" id="W2S6M7"/>
<dbReference type="SUPFAM" id="SSF54593">
    <property type="entry name" value="Glyoxalase/Bleomycin resistance protein/Dihydroxybiphenyl dioxygenase"/>
    <property type="match status" value="1"/>
</dbReference>
<feature type="compositionally biased region" description="Polar residues" evidence="1">
    <location>
        <begin position="136"/>
        <end position="148"/>
    </location>
</feature>